<reference evidence="2" key="1">
    <citation type="submission" date="2023-03" db="EMBL/GenBank/DDBJ databases">
        <title>Chromosome-level genomes of two armyworms, Mythimna separata and Mythimna loreyi, provide insights into the biosynthesis and reception of sex pheromones.</title>
        <authorList>
            <person name="Zhao H."/>
        </authorList>
    </citation>
    <scope>NUCLEOTIDE SEQUENCE</scope>
    <source>
        <strain evidence="2">BeijingLab</strain>
        <tissue evidence="2">Pupa</tissue>
    </source>
</reference>
<feature type="compositionally biased region" description="Basic and acidic residues" evidence="1">
    <location>
        <begin position="15"/>
        <end position="24"/>
    </location>
</feature>
<feature type="compositionally biased region" description="Polar residues" evidence="1">
    <location>
        <begin position="1"/>
        <end position="10"/>
    </location>
</feature>
<evidence type="ECO:0000256" key="1">
    <source>
        <dbReference type="SAM" id="MobiDB-lite"/>
    </source>
</evidence>
<sequence>MPQGCTVSDMNDSEYYNKEGEDRKRKVIKKRSPIQSKRKARVREKDIVFYDRDAKNCSQLNINLDCSSTDMMKCFNGDGKRVSKWKKNIPTSEDTLKVSNNLSDVWAVLRNINSFQFRPSPPMSEDSIVQFKKKVHTKEKRTNLKDARMIGTCRTQEFAYISSYNVDDKSPLTFSPSSSTDRITVIDNKDKFSRICEKFEKRLLGTHGFLKDTNNTKKRIQNNKTCKIPKSSVKVGNVGSKDNKQLPLKKKKKSNAKSLVVEQSNSISTNINTTNKDTLIGMVKQSNVKSLVVEQSNSISTNINTANKDSLIGTDKKSNAKSLVVEQSNSISTNINTANNDYLIDTDKKSNAKFLVVEQSTGTNISTANKDSQTSTGKKSNAKSLVVEQSNSISTNINTANKDSLNGTDKKSNDKSLVVEQSNSISTNINTANKDSLIGTDKKSNAKSLVVEQSNNISTNINTANKDSLIGMVKKSNAKSLVVEQSNRISTNISTANKDSLIGTDKKSNAKSLVVEQSNSISTNINTANKDSLIGMVKKSNAKSLVVEQSDRISTNISTANKDSLTGTVPLQFNKSFNFEPIEPEKNMYPSKIALDSDDLGSSKTELPNKMNEQVSRNGKSNNIAVLNKEHKSTANINKRLNPQQRKPRLLTTMPSSSLLTKLTQTEIKRKLANMSFPIVVLGKDEVSSSVKVIDYDPPQFNGLDNHIWPFMLEWSAIARKDTKQDKNMQTRICESNLLDSNSESRSRTVNTEEGTFMQDSLKDKKQVNDDSIINKRRPKVTPTVYPEIKDKSLECTKKQKPIVQLKDKMLNFLYKRSSNRENDENDESKPITLDKNFPTAENNNPALTDKHIKKVLSPGKKTRLYKHPWAKAKWASDFIDNVMKKVRRGVYYTQDRKDFCHTYEIDLKKASAEAESPCDFTNFTQTFDKSEGKGVDTGNTPLDKITTLDDFFQIFGCKTTFSKVFDEISEKKILSSVIEMKNWISEINPKQALLVLLLNNKKDTQNLVRFRSIILQGIAVNRITRASELDMEIEVVDRENFNKLPQFEGITYLPESVTNYENLLDELYWIAKTTASDYNKPFDESSERLLKSLLQKRKKLNPSYLRVMARYVGLGLVKTPTECC</sequence>
<dbReference type="Proteomes" id="UP001231518">
    <property type="component" value="Chromosome 13"/>
</dbReference>
<accession>A0AAD8DQ81</accession>
<feature type="region of interest" description="Disordered" evidence="1">
    <location>
        <begin position="230"/>
        <end position="261"/>
    </location>
</feature>
<evidence type="ECO:0000313" key="2">
    <source>
        <dbReference type="EMBL" id="KAJ8714579.1"/>
    </source>
</evidence>
<feature type="region of interest" description="Disordered" evidence="1">
    <location>
        <begin position="363"/>
        <end position="419"/>
    </location>
</feature>
<feature type="region of interest" description="Disordered" evidence="1">
    <location>
        <begin position="817"/>
        <end position="846"/>
    </location>
</feature>
<dbReference type="EMBL" id="JARGEI010000019">
    <property type="protein sequence ID" value="KAJ8714579.1"/>
    <property type="molecule type" value="Genomic_DNA"/>
</dbReference>
<gene>
    <name evidence="2" type="ORF">PYW07_002804</name>
</gene>
<keyword evidence="3" id="KW-1185">Reference proteome</keyword>
<name>A0AAD8DQ81_MYTSE</name>
<protein>
    <submittedName>
        <fullName evidence="2">Uncharacterized protein</fullName>
    </submittedName>
</protein>
<feature type="compositionally biased region" description="Polar residues" evidence="1">
    <location>
        <begin position="363"/>
        <end position="389"/>
    </location>
</feature>
<feature type="compositionally biased region" description="Low complexity" evidence="1">
    <location>
        <begin position="390"/>
        <end position="399"/>
    </location>
</feature>
<evidence type="ECO:0000313" key="3">
    <source>
        <dbReference type="Proteomes" id="UP001231518"/>
    </source>
</evidence>
<feature type="compositionally biased region" description="Basic residues" evidence="1">
    <location>
        <begin position="25"/>
        <end position="37"/>
    </location>
</feature>
<dbReference type="AlphaFoldDB" id="A0AAD8DQ81"/>
<comment type="caution">
    <text evidence="2">The sequence shown here is derived from an EMBL/GenBank/DDBJ whole genome shotgun (WGS) entry which is preliminary data.</text>
</comment>
<organism evidence="2 3">
    <name type="scientific">Mythimna separata</name>
    <name type="common">Oriental armyworm</name>
    <name type="synonym">Pseudaletia separata</name>
    <dbReference type="NCBI Taxonomy" id="271217"/>
    <lineage>
        <taxon>Eukaryota</taxon>
        <taxon>Metazoa</taxon>
        <taxon>Ecdysozoa</taxon>
        <taxon>Arthropoda</taxon>
        <taxon>Hexapoda</taxon>
        <taxon>Insecta</taxon>
        <taxon>Pterygota</taxon>
        <taxon>Neoptera</taxon>
        <taxon>Endopterygota</taxon>
        <taxon>Lepidoptera</taxon>
        <taxon>Glossata</taxon>
        <taxon>Ditrysia</taxon>
        <taxon>Noctuoidea</taxon>
        <taxon>Noctuidae</taxon>
        <taxon>Noctuinae</taxon>
        <taxon>Hadenini</taxon>
        <taxon>Mythimna</taxon>
    </lineage>
</organism>
<proteinExistence type="predicted"/>
<feature type="region of interest" description="Disordered" evidence="1">
    <location>
        <begin position="1"/>
        <end position="37"/>
    </location>
</feature>